<dbReference type="GO" id="GO:0043001">
    <property type="term" value="P:Golgi to plasma membrane protein transport"/>
    <property type="evidence" value="ECO:0007669"/>
    <property type="project" value="TreeGrafter"/>
</dbReference>
<keyword evidence="4 15" id="KW-0813">Transport</keyword>
<gene>
    <name evidence="18" type="ORF">Clacol_005383</name>
</gene>
<evidence type="ECO:0000256" key="4">
    <source>
        <dbReference type="ARBA" id="ARBA00022448"/>
    </source>
</evidence>
<feature type="domain" description="CRAL-TRIO" evidence="17">
    <location>
        <begin position="149"/>
        <end position="321"/>
    </location>
</feature>
<reference evidence="18" key="1">
    <citation type="submission" date="2021-10" db="EMBL/GenBank/DDBJ databases">
        <title>De novo Genome Assembly of Clathrus columnatus (Basidiomycota, Fungi) Using Illumina and Nanopore Sequence Data.</title>
        <authorList>
            <person name="Ogiso-Tanaka E."/>
            <person name="Itagaki H."/>
            <person name="Hosoya T."/>
            <person name="Hosaka K."/>
        </authorList>
    </citation>
    <scope>NUCLEOTIDE SEQUENCE</scope>
    <source>
        <strain evidence="18">MO-923</strain>
    </source>
</reference>
<keyword evidence="9 15" id="KW-0492">Microsome</keyword>
<comment type="subcellular location">
    <subcellularLocation>
        <location evidence="15">Cytoplasm</location>
    </subcellularLocation>
    <subcellularLocation>
        <location evidence="2 15">Endoplasmic reticulum membrane</location>
        <topology evidence="2 15">Peripheral membrane protein</topology>
    </subcellularLocation>
    <subcellularLocation>
        <location evidence="15">Microsome membrane</location>
        <topology evidence="15">Peripheral membrane protein</topology>
    </subcellularLocation>
</comment>
<dbReference type="GO" id="GO:0008526">
    <property type="term" value="F:phosphatidylinositol transfer activity"/>
    <property type="evidence" value="ECO:0007669"/>
    <property type="project" value="UniProtKB-UniRule"/>
</dbReference>
<comment type="catalytic activity">
    <reaction evidence="13">
        <text>a 1,2-diacyl-sn-glycero-3-phospho-(1D-myo-inositol)(in) = a 1,2-diacyl-sn-glycero-3-phospho-(1D-myo-inositol)(out)</text>
        <dbReference type="Rhea" id="RHEA:38691"/>
        <dbReference type="ChEBI" id="CHEBI:57880"/>
    </reaction>
    <physiologicalReaction direction="left-to-right" evidence="13">
        <dbReference type="Rhea" id="RHEA:38692"/>
    </physiologicalReaction>
</comment>
<evidence type="ECO:0000256" key="9">
    <source>
        <dbReference type="ARBA" id="ARBA00022848"/>
    </source>
</evidence>
<dbReference type="InterPro" id="IPR036273">
    <property type="entry name" value="CRAL/TRIO_N_dom_sf"/>
</dbReference>
<evidence type="ECO:0000256" key="2">
    <source>
        <dbReference type="ARBA" id="ARBA00004406"/>
    </source>
</evidence>
<evidence type="ECO:0000256" key="12">
    <source>
        <dbReference type="ARBA" id="ARBA00023136"/>
    </source>
</evidence>
<dbReference type="InterPro" id="IPR001251">
    <property type="entry name" value="CRAL-TRIO_dom"/>
</dbReference>
<dbReference type="PANTHER" id="PTHR47669">
    <property type="entry name" value="PHOSPHATIDYLINOSITOL TRANSFER PROTEIN SFH5"/>
    <property type="match status" value="1"/>
</dbReference>
<keyword evidence="5 15" id="KW-0963">Cytoplasm</keyword>
<dbReference type="CDD" id="cd00170">
    <property type="entry name" value="SEC14"/>
    <property type="match status" value="1"/>
</dbReference>
<dbReference type="InterPro" id="IPR036865">
    <property type="entry name" value="CRAL-TRIO_dom_sf"/>
</dbReference>
<evidence type="ECO:0000256" key="8">
    <source>
        <dbReference type="ARBA" id="ARBA00022824"/>
    </source>
</evidence>
<dbReference type="InterPro" id="IPR042938">
    <property type="entry name" value="Sfh5"/>
</dbReference>
<evidence type="ECO:0000256" key="16">
    <source>
        <dbReference type="SAM" id="MobiDB-lite"/>
    </source>
</evidence>
<evidence type="ECO:0000313" key="19">
    <source>
        <dbReference type="Proteomes" id="UP001050691"/>
    </source>
</evidence>
<evidence type="ECO:0000256" key="13">
    <source>
        <dbReference type="ARBA" id="ARBA00024146"/>
    </source>
</evidence>
<keyword evidence="12 15" id="KW-0472">Membrane</keyword>
<keyword evidence="8 15" id="KW-0256">Endoplasmic reticulum</keyword>
<comment type="function">
    <text evidence="14">Non-classical phosphatidylinositol (PtdIns) transfer protein (PITP), which exhibits PtdIns-binding/transfer activity in the absence of detectable PtdCho-binding/transfer activity. Regulates PtdIns(4,5)P2 homeostasis at the plasma membrane. Heme-binding protein that may play a role in organic oxidant-induced stress responses.</text>
</comment>
<dbReference type="SUPFAM" id="SSF46938">
    <property type="entry name" value="CRAL/TRIO N-terminal domain"/>
    <property type="match status" value="1"/>
</dbReference>
<protein>
    <recommendedName>
        <fullName evidence="15">Phosphatidylinositol transfer protein SFH5</fullName>
        <shortName evidence="15">PITP SFH5</shortName>
    </recommendedName>
</protein>
<dbReference type="GO" id="GO:0032541">
    <property type="term" value="C:cortical endoplasmic reticulum"/>
    <property type="evidence" value="ECO:0007669"/>
    <property type="project" value="TreeGrafter"/>
</dbReference>
<dbReference type="GO" id="GO:0005789">
    <property type="term" value="C:endoplasmic reticulum membrane"/>
    <property type="evidence" value="ECO:0007669"/>
    <property type="project" value="UniProtKB-SubCell"/>
</dbReference>
<keyword evidence="7" id="KW-0479">Metal-binding</keyword>
<dbReference type="Proteomes" id="UP001050691">
    <property type="component" value="Unassembled WGS sequence"/>
</dbReference>
<organism evidence="18 19">
    <name type="scientific">Clathrus columnatus</name>
    <dbReference type="NCBI Taxonomy" id="1419009"/>
    <lineage>
        <taxon>Eukaryota</taxon>
        <taxon>Fungi</taxon>
        <taxon>Dikarya</taxon>
        <taxon>Basidiomycota</taxon>
        <taxon>Agaricomycotina</taxon>
        <taxon>Agaricomycetes</taxon>
        <taxon>Phallomycetidae</taxon>
        <taxon>Phallales</taxon>
        <taxon>Clathraceae</taxon>
        <taxon>Clathrus</taxon>
    </lineage>
</organism>
<dbReference type="Pfam" id="PF00650">
    <property type="entry name" value="CRAL_TRIO"/>
    <property type="match status" value="1"/>
</dbReference>
<evidence type="ECO:0000256" key="5">
    <source>
        <dbReference type="ARBA" id="ARBA00022490"/>
    </source>
</evidence>
<evidence type="ECO:0000256" key="6">
    <source>
        <dbReference type="ARBA" id="ARBA00022617"/>
    </source>
</evidence>
<feature type="region of interest" description="Disordered" evidence="16">
    <location>
        <begin position="19"/>
        <end position="44"/>
    </location>
</feature>
<evidence type="ECO:0000256" key="3">
    <source>
        <dbReference type="ARBA" id="ARBA00006667"/>
    </source>
</evidence>
<evidence type="ECO:0000256" key="7">
    <source>
        <dbReference type="ARBA" id="ARBA00022723"/>
    </source>
</evidence>
<dbReference type="GO" id="GO:0046872">
    <property type="term" value="F:metal ion binding"/>
    <property type="evidence" value="ECO:0007669"/>
    <property type="project" value="UniProtKB-KW"/>
</dbReference>
<dbReference type="SMART" id="SM00516">
    <property type="entry name" value="SEC14"/>
    <property type="match status" value="1"/>
</dbReference>
<comment type="cofactor">
    <cofactor evidence="1">
        <name>heme b</name>
        <dbReference type="ChEBI" id="CHEBI:60344"/>
    </cofactor>
</comment>
<dbReference type="EMBL" id="BPWL01000006">
    <property type="protein sequence ID" value="GJJ11152.1"/>
    <property type="molecule type" value="Genomic_DNA"/>
</dbReference>
<dbReference type="PROSITE" id="PS50191">
    <property type="entry name" value="CRAL_TRIO"/>
    <property type="match status" value="1"/>
</dbReference>
<dbReference type="SUPFAM" id="SSF52087">
    <property type="entry name" value="CRAL/TRIO domain"/>
    <property type="match status" value="1"/>
</dbReference>
<comment type="similarity">
    <text evidence="3 15">Belongs to the SFH5 family.</text>
</comment>
<proteinExistence type="inferred from homology"/>
<dbReference type="PANTHER" id="PTHR47669:SF1">
    <property type="entry name" value="PHOSPHATIDYLINOSITOL TRANSFER PROTEIN SFH5"/>
    <property type="match status" value="1"/>
</dbReference>
<dbReference type="GO" id="GO:0017157">
    <property type="term" value="P:regulation of exocytosis"/>
    <property type="evidence" value="ECO:0007669"/>
    <property type="project" value="TreeGrafter"/>
</dbReference>
<keyword evidence="11 15" id="KW-0445">Lipid transport</keyword>
<keyword evidence="6" id="KW-0349">Heme</keyword>
<sequence length="321" mass="36351">MNPTTKDSVRSPAHRVVLEQGLLSMMNEQENPPHPDQPSEEPQNDLTRKFTEEEWTALKAFRLLTVSELESTLPDLFAEAFPDKPDVRTTPINLWGILIHPTDFGDARASVVLMKFLRASGSTSLRNLDTTGAKDMLIKTLRWRDSFKPEETFNEDFPVEIFGNLGHVSGVDNEGRPVTYNLYGANQDLKAIFGDIPRFLRWRVSLMERGIQKLNFETTDQMLQVHDYEGVSLSSRDANSKKAANDATEIFTNYYPEFLWFVNVPTIMAWIFWAFKPFLPTSTAAKMSVVGHGSDVIGKDLLPYIPKDQLPERYGGAAEAF</sequence>
<evidence type="ECO:0000256" key="1">
    <source>
        <dbReference type="ARBA" id="ARBA00001970"/>
    </source>
</evidence>
<comment type="caution">
    <text evidence="18">The sequence shown here is derived from an EMBL/GenBank/DDBJ whole genome shotgun (WGS) entry which is preliminary data.</text>
</comment>
<evidence type="ECO:0000313" key="18">
    <source>
        <dbReference type="EMBL" id="GJJ11152.1"/>
    </source>
</evidence>
<keyword evidence="19" id="KW-1185">Reference proteome</keyword>
<evidence type="ECO:0000256" key="15">
    <source>
        <dbReference type="RuleBase" id="RU367059"/>
    </source>
</evidence>
<evidence type="ECO:0000256" key="14">
    <source>
        <dbReference type="ARBA" id="ARBA00024180"/>
    </source>
</evidence>
<name>A0AAV5ABT5_9AGAM</name>
<evidence type="ECO:0000259" key="17">
    <source>
        <dbReference type="PROSITE" id="PS50191"/>
    </source>
</evidence>
<dbReference type="AlphaFoldDB" id="A0AAV5ABT5"/>
<dbReference type="GO" id="GO:0005829">
    <property type="term" value="C:cytosol"/>
    <property type="evidence" value="ECO:0007669"/>
    <property type="project" value="TreeGrafter"/>
</dbReference>
<evidence type="ECO:0000256" key="10">
    <source>
        <dbReference type="ARBA" id="ARBA00023004"/>
    </source>
</evidence>
<dbReference type="Gene3D" id="3.40.525.10">
    <property type="entry name" value="CRAL-TRIO lipid binding domain"/>
    <property type="match status" value="1"/>
</dbReference>
<accession>A0AAV5ABT5</accession>
<evidence type="ECO:0000256" key="11">
    <source>
        <dbReference type="ARBA" id="ARBA00023055"/>
    </source>
</evidence>
<dbReference type="GO" id="GO:0005886">
    <property type="term" value="C:plasma membrane"/>
    <property type="evidence" value="ECO:0007669"/>
    <property type="project" value="TreeGrafter"/>
</dbReference>
<keyword evidence="10" id="KW-0408">Iron</keyword>